<evidence type="ECO:0000313" key="15">
    <source>
        <dbReference type="Proteomes" id="UP001301958"/>
    </source>
</evidence>
<evidence type="ECO:0000256" key="1">
    <source>
        <dbReference type="ARBA" id="ARBA00004651"/>
    </source>
</evidence>
<evidence type="ECO:0000256" key="4">
    <source>
        <dbReference type="ARBA" id="ARBA00022676"/>
    </source>
</evidence>
<dbReference type="Pfam" id="PF08407">
    <property type="entry name" value="Chitin_synth_1N"/>
    <property type="match status" value="1"/>
</dbReference>
<feature type="domain" description="Chitin synthase N-terminal" evidence="13">
    <location>
        <begin position="39"/>
        <end position="110"/>
    </location>
</feature>
<keyword evidence="5 11" id="KW-0808">Transferase</keyword>
<keyword evidence="6 11" id="KW-0812">Transmembrane</keyword>
<keyword evidence="15" id="KW-1185">Reference proteome</keyword>
<accession>A0AAN6YLW2</accession>
<dbReference type="PANTHER" id="PTHR22914:SF11">
    <property type="entry name" value="CHITIN SYNTHASE B"/>
    <property type="match status" value="1"/>
</dbReference>
<dbReference type="GO" id="GO:0030428">
    <property type="term" value="C:cell septum"/>
    <property type="evidence" value="ECO:0007669"/>
    <property type="project" value="TreeGrafter"/>
</dbReference>
<protein>
    <recommendedName>
        <fullName evidence="2 11">Chitin synthase</fullName>
        <ecNumber evidence="2 11">2.4.1.16</ecNumber>
    </recommendedName>
</protein>
<feature type="transmembrane region" description="Helical" evidence="11">
    <location>
        <begin position="599"/>
        <end position="621"/>
    </location>
</feature>
<name>A0AAN6YLW2_9PEZI</name>
<keyword evidence="9 11" id="KW-0961">Cell wall biogenesis/degradation</keyword>
<gene>
    <name evidence="14" type="ORF">QBC38DRAFT_376689</name>
</gene>
<dbReference type="PANTHER" id="PTHR22914">
    <property type="entry name" value="CHITIN SYNTHASE"/>
    <property type="match status" value="1"/>
</dbReference>
<feature type="region of interest" description="Disordered" evidence="12">
    <location>
        <begin position="677"/>
        <end position="698"/>
    </location>
</feature>
<evidence type="ECO:0000256" key="9">
    <source>
        <dbReference type="ARBA" id="ARBA00023316"/>
    </source>
</evidence>
<dbReference type="InterPro" id="IPR004835">
    <property type="entry name" value="Chitin_synth"/>
</dbReference>
<feature type="compositionally biased region" description="Polar residues" evidence="12">
    <location>
        <begin position="677"/>
        <end position="688"/>
    </location>
</feature>
<evidence type="ECO:0000256" key="3">
    <source>
        <dbReference type="ARBA" id="ARBA00022475"/>
    </source>
</evidence>
<dbReference type="GO" id="GO:0071555">
    <property type="term" value="P:cell wall organization"/>
    <property type="evidence" value="ECO:0007669"/>
    <property type="project" value="UniProtKB-KW"/>
</dbReference>
<keyword evidence="7 11" id="KW-1133">Transmembrane helix</keyword>
<dbReference type="GO" id="GO:0006031">
    <property type="term" value="P:chitin biosynthetic process"/>
    <property type="evidence" value="ECO:0007669"/>
    <property type="project" value="UniProtKB-UniRule"/>
</dbReference>
<dbReference type="EMBL" id="MU865525">
    <property type="protein sequence ID" value="KAK4221674.1"/>
    <property type="molecule type" value="Genomic_DNA"/>
</dbReference>
<comment type="subcellular location">
    <subcellularLocation>
        <location evidence="1 11">Cell membrane</location>
        <topology evidence="1 11">Multi-pass membrane protein</topology>
    </subcellularLocation>
</comment>
<reference evidence="14" key="2">
    <citation type="submission" date="2023-05" db="EMBL/GenBank/DDBJ databases">
        <authorList>
            <consortium name="Lawrence Berkeley National Laboratory"/>
            <person name="Steindorff A."/>
            <person name="Hensen N."/>
            <person name="Bonometti L."/>
            <person name="Westerberg I."/>
            <person name="Brannstrom I.O."/>
            <person name="Guillou S."/>
            <person name="Cros-Aarteil S."/>
            <person name="Calhoun S."/>
            <person name="Haridas S."/>
            <person name="Kuo A."/>
            <person name="Mondo S."/>
            <person name="Pangilinan J."/>
            <person name="Riley R."/>
            <person name="Labutti K."/>
            <person name="Andreopoulos B."/>
            <person name="Lipzen A."/>
            <person name="Chen C."/>
            <person name="Yanf M."/>
            <person name="Daum C."/>
            <person name="Ng V."/>
            <person name="Clum A."/>
            <person name="Ohm R."/>
            <person name="Martin F."/>
            <person name="Silar P."/>
            <person name="Natvig D."/>
            <person name="Lalanne C."/>
            <person name="Gautier V."/>
            <person name="Ament-Velasquez S.L."/>
            <person name="Kruys A."/>
            <person name="Hutchinson M.I."/>
            <person name="Powell A.J."/>
            <person name="Barry K."/>
            <person name="Miller A.N."/>
            <person name="Grigoriev I.V."/>
            <person name="Debuchy R."/>
            <person name="Gladieux P."/>
            <person name="Thoren M.H."/>
            <person name="Johannesson H."/>
        </authorList>
    </citation>
    <scope>NUCLEOTIDE SEQUENCE</scope>
    <source>
        <strain evidence="14">CBS 990.96</strain>
    </source>
</reference>
<feature type="transmembrane region" description="Helical" evidence="11">
    <location>
        <begin position="740"/>
        <end position="758"/>
    </location>
</feature>
<organism evidence="14 15">
    <name type="scientific">Podospora fimiseda</name>
    <dbReference type="NCBI Taxonomy" id="252190"/>
    <lineage>
        <taxon>Eukaryota</taxon>
        <taxon>Fungi</taxon>
        <taxon>Dikarya</taxon>
        <taxon>Ascomycota</taxon>
        <taxon>Pezizomycotina</taxon>
        <taxon>Sordariomycetes</taxon>
        <taxon>Sordariomycetidae</taxon>
        <taxon>Sordariales</taxon>
        <taxon>Podosporaceae</taxon>
        <taxon>Podospora</taxon>
    </lineage>
</organism>
<comment type="catalytic activity">
    <reaction evidence="11">
        <text>[(1-&gt;4)-N-acetyl-beta-D-glucosaminyl](n) + UDP-N-acetyl-alpha-D-glucosamine = [(1-&gt;4)-N-acetyl-beta-D-glucosaminyl](n+1) + UDP + H(+)</text>
        <dbReference type="Rhea" id="RHEA:16637"/>
        <dbReference type="Rhea" id="RHEA-COMP:9593"/>
        <dbReference type="Rhea" id="RHEA-COMP:9595"/>
        <dbReference type="ChEBI" id="CHEBI:15378"/>
        <dbReference type="ChEBI" id="CHEBI:17029"/>
        <dbReference type="ChEBI" id="CHEBI:57705"/>
        <dbReference type="ChEBI" id="CHEBI:58223"/>
        <dbReference type="EC" id="2.4.1.16"/>
    </reaction>
</comment>
<evidence type="ECO:0000256" key="5">
    <source>
        <dbReference type="ARBA" id="ARBA00022679"/>
    </source>
</evidence>
<dbReference type="EC" id="2.4.1.16" evidence="2 11"/>
<comment type="caution">
    <text evidence="14">The sequence shown here is derived from an EMBL/GenBank/DDBJ whole genome shotgun (WGS) entry which is preliminary data.</text>
</comment>
<dbReference type="InterPro" id="IPR029044">
    <property type="entry name" value="Nucleotide-diphossugar_trans"/>
</dbReference>
<keyword evidence="8 11" id="KW-0472">Membrane</keyword>
<evidence type="ECO:0000313" key="14">
    <source>
        <dbReference type="EMBL" id="KAK4221674.1"/>
    </source>
</evidence>
<reference evidence="14" key="1">
    <citation type="journal article" date="2023" name="Mol. Phylogenet. Evol.">
        <title>Genome-scale phylogeny and comparative genomics of the fungal order Sordariales.</title>
        <authorList>
            <person name="Hensen N."/>
            <person name="Bonometti L."/>
            <person name="Westerberg I."/>
            <person name="Brannstrom I.O."/>
            <person name="Guillou S."/>
            <person name="Cros-Aarteil S."/>
            <person name="Calhoun S."/>
            <person name="Haridas S."/>
            <person name="Kuo A."/>
            <person name="Mondo S."/>
            <person name="Pangilinan J."/>
            <person name="Riley R."/>
            <person name="LaButti K."/>
            <person name="Andreopoulos B."/>
            <person name="Lipzen A."/>
            <person name="Chen C."/>
            <person name="Yan M."/>
            <person name="Daum C."/>
            <person name="Ng V."/>
            <person name="Clum A."/>
            <person name="Steindorff A."/>
            <person name="Ohm R.A."/>
            <person name="Martin F."/>
            <person name="Silar P."/>
            <person name="Natvig D.O."/>
            <person name="Lalanne C."/>
            <person name="Gautier V."/>
            <person name="Ament-Velasquez S.L."/>
            <person name="Kruys A."/>
            <person name="Hutchinson M.I."/>
            <person name="Powell A.J."/>
            <person name="Barry K."/>
            <person name="Miller A.N."/>
            <person name="Grigoriev I.V."/>
            <person name="Debuchy R."/>
            <person name="Gladieux P."/>
            <person name="Hiltunen Thoren M."/>
            <person name="Johannesson H."/>
        </authorList>
    </citation>
    <scope>NUCLEOTIDE SEQUENCE</scope>
    <source>
        <strain evidence="14">CBS 990.96</strain>
    </source>
</reference>
<feature type="transmembrane region" description="Helical" evidence="11">
    <location>
        <begin position="552"/>
        <end position="572"/>
    </location>
</feature>
<evidence type="ECO:0000256" key="6">
    <source>
        <dbReference type="ARBA" id="ARBA00022692"/>
    </source>
</evidence>
<dbReference type="GO" id="GO:0004100">
    <property type="term" value="F:chitin synthase activity"/>
    <property type="evidence" value="ECO:0007669"/>
    <property type="project" value="UniProtKB-UniRule"/>
</dbReference>
<proteinExistence type="inferred from homology"/>
<evidence type="ECO:0000259" key="13">
    <source>
        <dbReference type="Pfam" id="PF08407"/>
    </source>
</evidence>
<comment type="similarity">
    <text evidence="10">Belongs to the chitin synthase family. Class III subfamily.</text>
</comment>
<feature type="transmembrane region" description="Helical" evidence="11">
    <location>
        <begin position="778"/>
        <end position="799"/>
    </location>
</feature>
<evidence type="ECO:0000256" key="12">
    <source>
        <dbReference type="SAM" id="MobiDB-lite"/>
    </source>
</evidence>
<keyword evidence="3 11" id="KW-1003">Cell membrane</keyword>
<evidence type="ECO:0000256" key="7">
    <source>
        <dbReference type="ARBA" id="ARBA00022989"/>
    </source>
</evidence>
<dbReference type="GO" id="GO:0005886">
    <property type="term" value="C:plasma membrane"/>
    <property type="evidence" value="ECO:0007669"/>
    <property type="project" value="UniProtKB-SubCell"/>
</dbReference>
<dbReference type="AlphaFoldDB" id="A0AAN6YLW2"/>
<dbReference type="Pfam" id="PF01644">
    <property type="entry name" value="Chitin_synth_1"/>
    <property type="match status" value="1"/>
</dbReference>
<dbReference type="SUPFAM" id="SSF53448">
    <property type="entry name" value="Nucleotide-diphospho-sugar transferases"/>
    <property type="match status" value="1"/>
</dbReference>
<evidence type="ECO:0000256" key="8">
    <source>
        <dbReference type="ARBA" id="ARBA00023136"/>
    </source>
</evidence>
<comment type="function">
    <text evidence="11">Polymerizes chitin, a structural polymer of the cell wall and septum, by transferring the sugar moiety of UDP-GlcNAc to the non-reducing end of the growing chitin polymer.</text>
</comment>
<dbReference type="InterPro" id="IPR013616">
    <property type="entry name" value="Chitin_synth_N"/>
</dbReference>
<feature type="transmembrane region" description="Helical" evidence="11">
    <location>
        <begin position="519"/>
        <end position="540"/>
    </location>
</feature>
<dbReference type="Proteomes" id="UP001301958">
    <property type="component" value="Unassembled WGS sequence"/>
</dbReference>
<sequence>MEPILPTSEPSYQFSNHYAAHQYASADNPSSSSKRYPSKNVRLVPGNILSIDYPVPNAIRNSVQAKYKDIAGHNEEFLMMRYTAAACDPNDFTLKNGYNLRPNMYNRHTELLVGVTYYNEDRVHFCQTYHSVMKNVRDIIQLKHSEFWHKGGPTWQKIVLCLVMDGIGPCDKRVLDTLAMIGVYQDGVIKREVDGQDTVAHIFEYTTHLSATPNQELVRPTPHDGDSALPPLQVILCLKTKNSGKINSNRWLYGAFGRILNPEVVIHIDTGTRVRHRSLLKLWEAFYNDKDLGGACGIIHPLMGSYMEGILNPLIAAQNFEYKVACQLERALESTTGYLSVLPGAFSAYRFRAIMGRPLDQYFQGDPTLDLTLGSNGVSAGSLMRLNRFLADDRILCSELVSKEGQKWHTRLVTSAEAETDIPTSTVDFINQRRRWLNGSLSASIYSLRMSYQLLRTSHNIIRMVLLYIQLLYNVVTLILAWFSLAGFLLTTFVVNDVTGDPPPDAPVDGFPFGKATPIVNAVIQIVYITTVVFQFILALGGRPKSHVRTYTTSFCIFAIVQLYLLMNLIYLSKRLIDFKTNTNGGGSYAYINEYYSEIGSTTVIVTASSAFGIYIAAGIISLDPWHLLSSWAQYLFISTSYVNILKVYAFSNIHDATWGRKSDKEVNEEVIQSTILSPPRGSDTSKTPRGDVNAQEMEHPQEDADKIFEEVVKRALQPHQPVEVKQVNTREEAFLKFRTTLVAVYIFSNFLLCIIVMNDSFQQLWWLGDAYWHKIWFFRIWMWGNSWLLMMQFAGCVWQRMDALRWWCFSRR</sequence>
<feature type="transmembrane region" description="Helical" evidence="11">
    <location>
        <begin position="467"/>
        <end position="495"/>
    </location>
</feature>
<keyword evidence="4 11" id="KW-0328">Glycosyltransferase</keyword>
<evidence type="ECO:0000256" key="2">
    <source>
        <dbReference type="ARBA" id="ARBA00012543"/>
    </source>
</evidence>
<evidence type="ECO:0000256" key="10">
    <source>
        <dbReference type="ARBA" id="ARBA00038055"/>
    </source>
</evidence>
<evidence type="ECO:0000256" key="11">
    <source>
        <dbReference type="RuleBase" id="RU366040"/>
    </source>
</evidence>